<reference evidence="2 3" key="1">
    <citation type="submission" date="2019-04" db="EMBL/GenBank/DDBJ databases">
        <authorList>
            <person name="Li J."/>
        </authorList>
    </citation>
    <scope>NUCLEOTIDE SEQUENCE [LARGE SCALE GENOMIC DNA]</scope>
    <source>
        <strain evidence="2 3">KCTC 42687</strain>
    </source>
</reference>
<name>A0A4U0R421_9RHOB</name>
<dbReference type="OrthoDB" id="7242801at2"/>
<dbReference type="RefSeq" id="WP_136887516.1">
    <property type="nucleotide sequence ID" value="NZ_SUNI01000029.1"/>
</dbReference>
<dbReference type="Proteomes" id="UP000309747">
    <property type="component" value="Unassembled WGS sequence"/>
</dbReference>
<proteinExistence type="predicted"/>
<accession>A0A4U0R421</accession>
<feature type="compositionally biased region" description="Basic and acidic residues" evidence="1">
    <location>
        <begin position="101"/>
        <end position="110"/>
    </location>
</feature>
<feature type="region of interest" description="Disordered" evidence="1">
    <location>
        <begin position="64"/>
        <end position="110"/>
    </location>
</feature>
<organism evidence="2 3">
    <name type="scientific">Paracoccus gahaiensis</name>
    <dbReference type="NCBI Taxonomy" id="1706839"/>
    <lineage>
        <taxon>Bacteria</taxon>
        <taxon>Pseudomonadati</taxon>
        <taxon>Pseudomonadota</taxon>
        <taxon>Alphaproteobacteria</taxon>
        <taxon>Rhodobacterales</taxon>
        <taxon>Paracoccaceae</taxon>
        <taxon>Paracoccus</taxon>
    </lineage>
</organism>
<protein>
    <submittedName>
        <fullName evidence="2">Transposase</fullName>
    </submittedName>
</protein>
<evidence type="ECO:0000256" key="1">
    <source>
        <dbReference type="SAM" id="MobiDB-lite"/>
    </source>
</evidence>
<evidence type="ECO:0000313" key="2">
    <source>
        <dbReference type="EMBL" id="TJZ89623.1"/>
    </source>
</evidence>
<dbReference type="EMBL" id="SUNI01000029">
    <property type="protein sequence ID" value="TJZ89623.1"/>
    <property type="molecule type" value="Genomic_DNA"/>
</dbReference>
<comment type="caution">
    <text evidence="2">The sequence shown here is derived from an EMBL/GenBank/DDBJ whole genome shotgun (WGS) entry which is preliminary data.</text>
</comment>
<dbReference type="Gene3D" id="1.20.5.1700">
    <property type="match status" value="1"/>
</dbReference>
<evidence type="ECO:0000313" key="3">
    <source>
        <dbReference type="Proteomes" id="UP000309747"/>
    </source>
</evidence>
<feature type="non-terminal residue" evidence="2">
    <location>
        <position position="310"/>
    </location>
</feature>
<sequence>MNPLSDDGSETLSPDALRRLAVDLSQRFGALEAQVADLRGELETSELARAALQAENQDLRDEIARLKNLPPRPPFKPSGMEKAANRDLGKAAGTARRRGPKRDTDRVTREEVLRTEAPAGSRFKGYEILLVRELVMSAELVRYRRERWLTPEGNTIIAPLPAGLIGGFGANLRRFCLVLHAQGQVTTERLTSILNGIGIEISKRQVVRILTSRLEDFVAEDRAVLRTGLATAPFISVDDTGARHARRDGITTQIGGDHFTVFRTGRSKSRLNFLSLLQAGGEDYVINDAALEYMRRRKVAPEVVARLAGH</sequence>
<dbReference type="AlphaFoldDB" id="A0A4U0R421"/>
<keyword evidence="3" id="KW-1185">Reference proteome</keyword>
<gene>
    <name evidence="2" type="ORF">FA743_18285</name>
</gene>